<dbReference type="Proteomes" id="UP000239471">
    <property type="component" value="Unassembled WGS sequence"/>
</dbReference>
<dbReference type="CDD" id="cd06291">
    <property type="entry name" value="PBP1_Qymf-like"/>
    <property type="match status" value="1"/>
</dbReference>
<keyword evidence="1" id="KW-0678">Repressor</keyword>
<dbReference type="InterPro" id="IPR028082">
    <property type="entry name" value="Peripla_BP_I"/>
</dbReference>
<organism evidence="6 7">
    <name type="scientific">Clostridium vincentii</name>
    <dbReference type="NCBI Taxonomy" id="52704"/>
    <lineage>
        <taxon>Bacteria</taxon>
        <taxon>Bacillati</taxon>
        <taxon>Bacillota</taxon>
        <taxon>Clostridia</taxon>
        <taxon>Eubacteriales</taxon>
        <taxon>Clostridiaceae</taxon>
        <taxon>Clostridium</taxon>
    </lineage>
</organism>
<dbReference type="Pfam" id="PF13377">
    <property type="entry name" value="Peripla_BP_3"/>
    <property type="match status" value="1"/>
</dbReference>
<evidence type="ECO:0000256" key="4">
    <source>
        <dbReference type="ARBA" id="ARBA00023163"/>
    </source>
</evidence>
<dbReference type="GO" id="GO:0003700">
    <property type="term" value="F:DNA-binding transcription factor activity"/>
    <property type="evidence" value="ECO:0007669"/>
    <property type="project" value="TreeGrafter"/>
</dbReference>
<dbReference type="RefSeq" id="WP_106060858.1">
    <property type="nucleotide sequence ID" value="NZ_PVXQ01000042.1"/>
</dbReference>
<sequence length="325" mass="36685">MANIKDVAERSGVTVTTVSRVLNNRGYISDMTRQKVNKAIEELNYQPNEIARSLLKRKSNLIGLIIPNVSHPFFAELTNYIEYYAHKNGYKILLCNAYQDSKKEKEYIDMLKRNQVDGIVMGSHALETTEYLNLSLPIVAIDRFLSEDIPFIASDNYNGGTLATNLLIEKGCRKIAHISGPLMLNTPANQRYKAFQDVANKNNIPYVVTETKLNSFDMEEYERMIYKLFKDHSDIDGIFASSDLIAACIIKVSNILEKSIPENLKIVGYDDISIASLIVPPLTTIRQPIKKIAQLAIDIIIDQVNGKEVNSENILPVELIERKTT</sequence>
<dbReference type="SMART" id="SM00354">
    <property type="entry name" value="HTH_LACI"/>
    <property type="match status" value="1"/>
</dbReference>
<dbReference type="AlphaFoldDB" id="A0A2T0BAF3"/>
<proteinExistence type="predicted"/>
<dbReference type="PANTHER" id="PTHR30146">
    <property type="entry name" value="LACI-RELATED TRANSCRIPTIONAL REPRESSOR"/>
    <property type="match status" value="1"/>
</dbReference>
<dbReference type="GO" id="GO:0000976">
    <property type="term" value="F:transcription cis-regulatory region binding"/>
    <property type="evidence" value="ECO:0007669"/>
    <property type="project" value="TreeGrafter"/>
</dbReference>
<keyword evidence="7" id="KW-1185">Reference proteome</keyword>
<dbReference type="InterPro" id="IPR010982">
    <property type="entry name" value="Lambda_DNA-bd_dom_sf"/>
</dbReference>
<keyword evidence="2" id="KW-0805">Transcription regulation</keyword>
<dbReference type="SUPFAM" id="SSF47413">
    <property type="entry name" value="lambda repressor-like DNA-binding domains"/>
    <property type="match status" value="1"/>
</dbReference>
<dbReference type="InterPro" id="IPR046335">
    <property type="entry name" value="LacI/GalR-like_sensor"/>
</dbReference>
<gene>
    <name evidence="6" type="primary">degA</name>
    <name evidence="6" type="ORF">CLVI_29530</name>
</gene>
<evidence type="ECO:0000313" key="6">
    <source>
        <dbReference type="EMBL" id="PRR80787.1"/>
    </source>
</evidence>
<evidence type="ECO:0000256" key="1">
    <source>
        <dbReference type="ARBA" id="ARBA00022491"/>
    </source>
</evidence>
<accession>A0A2T0BAF3</accession>
<evidence type="ECO:0000259" key="5">
    <source>
        <dbReference type="PROSITE" id="PS50932"/>
    </source>
</evidence>
<evidence type="ECO:0000313" key="7">
    <source>
        <dbReference type="Proteomes" id="UP000239471"/>
    </source>
</evidence>
<keyword evidence="3" id="KW-0238">DNA-binding</keyword>
<dbReference type="InterPro" id="IPR000843">
    <property type="entry name" value="HTH_LacI"/>
</dbReference>
<keyword evidence="4" id="KW-0804">Transcription</keyword>
<dbReference type="PROSITE" id="PS00356">
    <property type="entry name" value="HTH_LACI_1"/>
    <property type="match status" value="1"/>
</dbReference>
<reference evidence="6 7" key="1">
    <citation type="submission" date="2018-03" db="EMBL/GenBank/DDBJ databases">
        <title>Genome sequence of Clostridium vincentii DSM 10228.</title>
        <authorList>
            <person name="Poehlein A."/>
            <person name="Daniel R."/>
        </authorList>
    </citation>
    <scope>NUCLEOTIDE SEQUENCE [LARGE SCALE GENOMIC DNA]</scope>
    <source>
        <strain evidence="6 7">DSM 10228</strain>
    </source>
</reference>
<dbReference type="Gene3D" id="1.10.260.40">
    <property type="entry name" value="lambda repressor-like DNA-binding domains"/>
    <property type="match status" value="1"/>
</dbReference>
<protein>
    <submittedName>
        <fullName evidence="6">HTH-type transcriptional regulator DegA</fullName>
    </submittedName>
</protein>
<dbReference type="CDD" id="cd01392">
    <property type="entry name" value="HTH_LacI"/>
    <property type="match status" value="1"/>
</dbReference>
<comment type="caution">
    <text evidence="6">The sequence shown here is derived from an EMBL/GenBank/DDBJ whole genome shotgun (WGS) entry which is preliminary data.</text>
</comment>
<dbReference type="EMBL" id="PVXQ01000042">
    <property type="protein sequence ID" value="PRR80787.1"/>
    <property type="molecule type" value="Genomic_DNA"/>
</dbReference>
<evidence type="ECO:0000256" key="3">
    <source>
        <dbReference type="ARBA" id="ARBA00023125"/>
    </source>
</evidence>
<evidence type="ECO:0000256" key="2">
    <source>
        <dbReference type="ARBA" id="ARBA00023015"/>
    </source>
</evidence>
<feature type="domain" description="HTH lacI-type" evidence="5">
    <location>
        <begin position="2"/>
        <end position="56"/>
    </location>
</feature>
<dbReference type="PANTHER" id="PTHR30146:SF95">
    <property type="entry name" value="RIBOSE OPERON REPRESSOR"/>
    <property type="match status" value="1"/>
</dbReference>
<dbReference type="SUPFAM" id="SSF53822">
    <property type="entry name" value="Periplasmic binding protein-like I"/>
    <property type="match status" value="1"/>
</dbReference>
<dbReference type="Pfam" id="PF00356">
    <property type="entry name" value="LacI"/>
    <property type="match status" value="1"/>
</dbReference>
<dbReference type="PROSITE" id="PS50932">
    <property type="entry name" value="HTH_LACI_2"/>
    <property type="match status" value="1"/>
</dbReference>
<name>A0A2T0BAF3_9CLOT</name>
<dbReference type="OrthoDB" id="369222at2"/>
<dbReference type="Gene3D" id="3.40.50.2300">
    <property type="match status" value="2"/>
</dbReference>